<dbReference type="EMBL" id="WJXA01000005">
    <property type="protein sequence ID" value="KAF7143943.1"/>
    <property type="molecule type" value="Genomic_DNA"/>
</dbReference>
<reference evidence="2" key="1">
    <citation type="submission" date="2019-11" db="EMBL/GenBank/DDBJ databases">
        <authorList>
            <person name="Liu Y."/>
            <person name="Hou J."/>
            <person name="Li T.-Q."/>
            <person name="Guan C.-H."/>
            <person name="Wu X."/>
            <person name="Wu H.-Z."/>
            <person name="Ling F."/>
            <person name="Zhang R."/>
            <person name="Shi X.-G."/>
            <person name="Ren J.-P."/>
            <person name="Chen E.-F."/>
            <person name="Sun J.-M."/>
        </authorList>
    </citation>
    <scope>NUCLEOTIDE SEQUENCE</scope>
    <source>
        <strain evidence="2">Adult_tree_wgs_1</strain>
        <tissue evidence="2">Leaves</tissue>
    </source>
</reference>
<proteinExistence type="predicted"/>
<dbReference type="Proteomes" id="UP000626092">
    <property type="component" value="Unassembled WGS sequence"/>
</dbReference>
<dbReference type="AlphaFoldDB" id="A0A834H1U9"/>
<evidence type="ECO:0000256" key="1">
    <source>
        <dbReference type="SAM" id="MobiDB-lite"/>
    </source>
</evidence>
<evidence type="ECO:0000313" key="3">
    <source>
        <dbReference type="Proteomes" id="UP000626092"/>
    </source>
</evidence>
<protein>
    <submittedName>
        <fullName evidence="2">Uncharacterized protein</fullName>
    </submittedName>
</protein>
<evidence type="ECO:0000313" key="2">
    <source>
        <dbReference type="EMBL" id="KAF7143943.1"/>
    </source>
</evidence>
<gene>
    <name evidence="2" type="ORF">RHSIM_Rhsim05G0017700</name>
</gene>
<name>A0A834H1U9_RHOSS</name>
<comment type="caution">
    <text evidence="2">The sequence shown here is derived from an EMBL/GenBank/DDBJ whole genome shotgun (WGS) entry which is preliminary data.</text>
</comment>
<keyword evidence="3" id="KW-1185">Reference proteome</keyword>
<feature type="region of interest" description="Disordered" evidence="1">
    <location>
        <begin position="1"/>
        <end position="29"/>
    </location>
</feature>
<sequence>MGPTPNTNDTEPSETSPFKGILSTSLSSGEMNENHHRIVEFFPEWNQNESDSNVGLIRRESVQTQHNTSSVGSNQFSGATQLWWWDPGCLPDFPESDFRRAFKMSKSTFEFICSELDPVINKDYTMLQLAIPLNGSDSNVGLIRRESVQTQHNTSSVGSNQFSGATQLWWWDPGCLPDFPKSDFRRAFKMSKSTFVHRHRARPGHQQGLHHAPVSHTAG</sequence>
<accession>A0A834H1U9</accession>
<organism evidence="2 3">
    <name type="scientific">Rhododendron simsii</name>
    <name type="common">Sims's rhododendron</name>
    <dbReference type="NCBI Taxonomy" id="118357"/>
    <lineage>
        <taxon>Eukaryota</taxon>
        <taxon>Viridiplantae</taxon>
        <taxon>Streptophyta</taxon>
        <taxon>Embryophyta</taxon>
        <taxon>Tracheophyta</taxon>
        <taxon>Spermatophyta</taxon>
        <taxon>Magnoliopsida</taxon>
        <taxon>eudicotyledons</taxon>
        <taxon>Gunneridae</taxon>
        <taxon>Pentapetalae</taxon>
        <taxon>asterids</taxon>
        <taxon>Ericales</taxon>
        <taxon>Ericaceae</taxon>
        <taxon>Ericoideae</taxon>
        <taxon>Rhodoreae</taxon>
        <taxon>Rhododendron</taxon>
    </lineage>
</organism>